<dbReference type="Proteomes" id="UP001165074">
    <property type="component" value="Unassembled WGS sequence"/>
</dbReference>
<dbReference type="InterPro" id="IPR050266">
    <property type="entry name" value="AB_hydrolase_sf"/>
</dbReference>
<comment type="caution">
    <text evidence="3">The sequence shown here is derived from an EMBL/GenBank/DDBJ whole genome shotgun (WGS) entry which is preliminary data.</text>
</comment>
<gene>
    <name evidence="3" type="ORF">Airi02_097560</name>
</gene>
<dbReference type="InterPro" id="IPR000639">
    <property type="entry name" value="Epox_hydrolase-like"/>
</dbReference>
<evidence type="ECO:0000259" key="2">
    <source>
        <dbReference type="Pfam" id="PF00561"/>
    </source>
</evidence>
<dbReference type="Pfam" id="PF00561">
    <property type="entry name" value="Abhydrolase_1"/>
    <property type="match status" value="1"/>
</dbReference>
<reference evidence="3" key="1">
    <citation type="submission" date="2023-03" db="EMBL/GenBank/DDBJ databases">
        <title>Actinoallomurus iriomotensis NBRC 103684.</title>
        <authorList>
            <person name="Ichikawa N."/>
            <person name="Sato H."/>
            <person name="Tonouchi N."/>
        </authorList>
    </citation>
    <scope>NUCLEOTIDE SEQUENCE</scope>
    <source>
        <strain evidence="3">NBRC 103684</strain>
    </source>
</reference>
<dbReference type="SUPFAM" id="SSF53474">
    <property type="entry name" value="alpha/beta-Hydrolases"/>
    <property type="match status" value="1"/>
</dbReference>
<dbReference type="RefSeq" id="WP_285583683.1">
    <property type="nucleotide sequence ID" value="NZ_BSTK01000022.1"/>
</dbReference>
<dbReference type="PRINTS" id="PR00111">
    <property type="entry name" value="ABHYDROLASE"/>
</dbReference>
<proteinExistence type="predicted"/>
<protein>
    <submittedName>
        <fullName evidence="3">2,6-dioxo-6-phenylhexa-3-enoate hydrolase</fullName>
    </submittedName>
</protein>
<dbReference type="AlphaFoldDB" id="A0A9W6SDY5"/>
<dbReference type="PANTHER" id="PTHR43798">
    <property type="entry name" value="MONOACYLGLYCEROL LIPASE"/>
    <property type="match status" value="1"/>
</dbReference>
<dbReference type="InterPro" id="IPR000073">
    <property type="entry name" value="AB_hydrolase_1"/>
</dbReference>
<keyword evidence="4" id="KW-1185">Reference proteome</keyword>
<dbReference type="EMBL" id="BSTK01000022">
    <property type="protein sequence ID" value="GLY91828.1"/>
    <property type="molecule type" value="Genomic_DNA"/>
</dbReference>
<accession>A0A9W6SDY5</accession>
<organism evidence="3 4">
    <name type="scientific">Actinoallomurus iriomotensis</name>
    <dbReference type="NCBI Taxonomy" id="478107"/>
    <lineage>
        <taxon>Bacteria</taxon>
        <taxon>Bacillati</taxon>
        <taxon>Actinomycetota</taxon>
        <taxon>Actinomycetes</taxon>
        <taxon>Streptosporangiales</taxon>
        <taxon>Thermomonosporaceae</taxon>
        <taxon>Actinoallomurus</taxon>
    </lineage>
</organism>
<dbReference type="InterPro" id="IPR029058">
    <property type="entry name" value="AB_hydrolase_fold"/>
</dbReference>
<evidence type="ECO:0000256" key="1">
    <source>
        <dbReference type="ARBA" id="ARBA00022801"/>
    </source>
</evidence>
<dbReference type="PRINTS" id="PR00412">
    <property type="entry name" value="EPOXHYDRLASE"/>
</dbReference>
<evidence type="ECO:0000313" key="4">
    <source>
        <dbReference type="Proteomes" id="UP001165074"/>
    </source>
</evidence>
<dbReference type="GO" id="GO:0016787">
    <property type="term" value="F:hydrolase activity"/>
    <property type="evidence" value="ECO:0007669"/>
    <property type="project" value="UniProtKB-KW"/>
</dbReference>
<keyword evidence="1 3" id="KW-0378">Hydrolase</keyword>
<dbReference type="Gene3D" id="3.40.50.1820">
    <property type="entry name" value="alpha/beta hydrolase"/>
    <property type="match status" value="1"/>
</dbReference>
<sequence length="292" mass="31268">MTATSTDAVRTSDVPLKDGFSTRVYETGEPGRPAVLLLHGSGPGVSGLSNWREVITTLADRFHCIAPDIIGFGDSTHPDPAPQGFLANAELRVPKLIELLDVLGVGKVSLVGNSMGGMYSLRLVQLAPERVDKVVLMGSGGMPGLTPTPDLVKLITFYDDPTREAMADLFRAFVHDVGSFGADIDAIAEQRLTVASRPEVRRSHLGTFAPGPMLTFSPEELAAITHQTLVIQGREDRIVPPEASHYLARHIPAADLYVMARCGHWSQFEQAALFSKVIGDFLGGSLGDGVTP</sequence>
<name>A0A9W6SDY5_9ACTN</name>
<dbReference type="PANTHER" id="PTHR43798:SF31">
    <property type="entry name" value="AB HYDROLASE SUPERFAMILY PROTEIN YCLE"/>
    <property type="match status" value="1"/>
</dbReference>
<evidence type="ECO:0000313" key="3">
    <source>
        <dbReference type="EMBL" id="GLY91828.1"/>
    </source>
</evidence>
<feature type="domain" description="AB hydrolase-1" evidence="2">
    <location>
        <begin position="33"/>
        <end position="269"/>
    </location>
</feature>
<dbReference type="GO" id="GO:0016020">
    <property type="term" value="C:membrane"/>
    <property type="evidence" value="ECO:0007669"/>
    <property type="project" value="TreeGrafter"/>
</dbReference>